<gene>
    <name evidence="3" type="ORF">SCF082_LOCUS36637</name>
</gene>
<evidence type="ECO:0000256" key="1">
    <source>
        <dbReference type="SAM" id="MobiDB-lite"/>
    </source>
</evidence>
<reference evidence="3 4" key="1">
    <citation type="submission" date="2024-02" db="EMBL/GenBank/DDBJ databases">
        <authorList>
            <person name="Chen Y."/>
            <person name="Shah S."/>
            <person name="Dougan E. K."/>
            <person name="Thang M."/>
            <person name="Chan C."/>
        </authorList>
    </citation>
    <scope>NUCLEOTIDE SEQUENCE [LARGE SCALE GENOMIC DNA]</scope>
</reference>
<dbReference type="EMBL" id="CAXAMM010036369">
    <property type="protein sequence ID" value="CAK9075718.1"/>
    <property type="molecule type" value="Genomic_DNA"/>
</dbReference>
<name>A0ABP0PI65_9DINO</name>
<evidence type="ECO:0000313" key="3">
    <source>
        <dbReference type="EMBL" id="CAK9075718.1"/>
    </source>
</evidence>
<feature type="region of interest" description="Disordered" evidence="1">
    <location>
        <begin position="86"/>
        <end position="105"/>
    </location>
</feature>
<evidence type="ECO:0000313" key="4">
    <source>
        <dbReference type="Proteomes" id="UP001642464"/>
    </source>
</evidence>
<keyword evidence="2" id="KW-1133">Transmembrane helix</keyword>
<evidence type="ECO:0000256" key="2">
    <source>
        <dbReference type="SAM" id="Phobius"/>
    </source>
</evidence>
<organism evidence="3 4">
    <name type="scientific">Durusdinium trenchii</name>
    <dbReference type="NCBI Taxonomy" id="1381693"/>
    <lineage>
        <taxon>Eukaryota</taxon>
        <taxon>Sar</taxon>
        <taxon>Alveolata</taxon>
        <taxon>Dinophyceae</taxon>
        <taxon>Suessiales</taxon>
        <taxon>Symbiodiniaceae</taxon>
        <taxon>Durusdinium</taxon>
    </lineage>
</organism>
<keyword evidence="2" id="KW-0812">Transmembrane</keyword>
<dbReference type="Proteomes" id="UP001642464">
    <property type="component" value="Unassembled WGS sequence"/>
</dbReference>
<keyword evidence="4" id="KW-1185">Reference proteome</keyword>
<feature type="non-terminal residue" evidence="3">
    <location>
        <position position="1"/>
    </location>
</feature>
<protein>
    <submittedName>
        <fullName evidence="3">Uncharacterized protein</fullName>
    </submittedName>
</protein>
<feature type="transmembrane region" description="Helical" evidence="2">
    <location>
        <begin position="25"/>
        <end position="51"/>
    </location>
</feature>
<proteinExistence type="predicted"/>
<sequence length="185" mass="20847">TRVINLLLSLEQKNKAERQEQPLSLITLFFSFFSGGTTLVLALTAPAITFLQRQGSLQLRALPRQANFQTLKRPVFDGLDDLEEEEEVEDSTLGTVPKEQSMVPRPLGTGIQMLEELYGKHRGCKEPPEMNEEDLEDLHAMLKEELPRQGSGGSGSVSVISWPCISGVRRSHRSRGWPKCWKTWN</sequence>
<accession>A0ABP0PI65</accession>
<keyword evidence="2" id="KW-0472">Membrane</keyword>
<comment type="caution">
    <text evidence="3">The sequence shown here is derived from an EMBL/GenBank/DDBJ whole genome shotgun (WGS) entry which is preliminary data.</text>
</comment>